<evidence type="ECO:0000256" key="2">
    <source>
        <dbReference type="ARBA" id="ARBA00022448"/>
    </source>
</evidence>
<name>A0AAN5XLR6_BACCE</name>
<feature type="transmembrane region" description="Helical" evidence="7">
    <location>
        <begin position="177"/>
        <end position="197"/>
    </location>
</feature>
<dbReference type="SUPFAM" id="SSF103473">
    <property type="entry name" value="MFS general substrate transporter"/>
    <property type="match status" value="1"/>
</dbReference>
<feature type="transmembrane region" description="Helical" evidence="7">
    <location>
        <begin position="109"/>
        <end position="128"/>
    </location>
</feature>
<dbReference type="PANTHER" id="PTHR23513:SF6">
    <property type="entry name" value="MAJOR FACILITATOR SUPERFAMILY ASSOCIATED DOMAIN-CONTAINING PROTEIN"/>
    <property type="match status" value="1"/>
</dbReference>
<keyword evidence="3" id="KW-1003">Cell membrane</keyword>
<feature type="transmembrane region" description="Helical" evidence="7">
    <location>
        <begin position="52"/>
        <end position="73"/>
    </location>
</feature>
<feature type="transmembrane region" description="Helical" evidence="7">
    <location>
        <begin position="218"/>
        <end position="241"/>
    </location>
</feature>
<keyword evidence="6 7" id="KW-0472">Membrane</keyword>
<evidence type="ECO:0000256" key="5">
    <source>
        <dbReference type="ARBA" id="ARBA00022989"/>
    </source>
</evidence>
<accession>A0AAN5XLR6</accession>
<dbReference type="InterPro" id="IPR011701">
    <property type="entry name" value="MFS"/>
</dbReference>
<dbReference type="PRINTS" id="PR01988">
    <property type="entry name" value="EXPORTERBACE"/>
</dbReference>
<dbReference type="CDD" id="cd06173">
    <property type="entry name" value="MFS_MefA_like"/>
    <property type="match status" value="1"/>
</dbReference>
<evidence type="ECO:0000256" key="4">
    <source>
        <dbReference type="ARBA" id="ARBA00022692"/>
    </source>
</evidence>
<gene>
    <name evidence="9" type="ORF">F8165_20510</name>
</gene>
<feature type="transmembrane region" description="Helical" evidence="7">
    <location>
        <begin position="261"/>
        <end position="280"/>
    </location>
</feature>
<dbReference type="InterPro" id="IPR020846">
    <property type="entry name" value="MFS_dom"/>
</dbReference>
<proteinExistence type="predicted"/>
<dbReference type="Gene3D" id="1.20.1250.20">
    <property type="entry name" value="MFS general substrate transporter like domains"/>
    <property type="match status" value="1"/>
</dbReference>
<feature type="domain" description="Major facilitator superfamily (MFS) profile" evidence="8">
    <location>
        <begin position="19"/>
        <end position="404"/>
    </location>
</feature>
<dbReference type="InterPro" id="IPR022324">
    <property type="entry name" value="Bacilysin_exporter_BacE_put"/>
</dbReference>
<protein>
    <submittedName>
        <fullName evidence="9">MFS transporter</fullName>
    </submittedName>
</protein>
<dbReference type="RefSeq" id="WP_099004946.1">
    <property type="nucleotide sequence ID" value="NZ_WBPA01000021.1"/>
</dbReference>
<dbReference type="PANTHER" id="PTHR23513">
    <property type="entry name" value="INTEGRAL MEMBRANE EFFLUX PROTEIN-RELATED"/>
    <property type="match status" value="1"/>
</dbReference>
<organism evidence="9 10">
    <name type="scientific">Bacillus cereus</name>
    <dbReference type="NCBI Taxonomy" id="1396"/>
    <lineage>
        <taxon>Bacteria</taxon>
        <taxon>Bacillati</taxon>
        <taxon>Bacillota</taxon>
        <taxon>Bacilli</taxon>
        <taxon>Bacillales</taxon>
        <taxon>Bacillaceae</taxon>
        <taxon>Bacillus</taxon>
        <taxon>Bacillus cereus group</taxon>
    </lineage>
</organism>
<feature type="transmembrane region" description="Helical" evidence="7">
    <location>
        <begin position="292"/>
        <end position="309"/>
    </location>
</feature>
<feature type="transmembrane region" description="Helical" evidence="7">
    <location>
        <begin position="149"/>
        <end position="171"/>
    </location>
</feature>
<dbReference type="InterPro" id="IPR036259">
    <property type="entry name" value="MFS_trans_sf"/>
</dbReference>
<feature type="transmembrane region" description="Helical" evidence="7">
    <location>
        <begin position="21"/>
        <end position="46"/>
    </location>
</feature>
<dbReference type="Proteomes" id="UP000461739">
    <property type="component" value="Unassembled WGS sequence"/>
</dbReference>
<dbReference type="Pfam" id="PF07690">
    <property type="entry name" value="MFS_1"/>
    <property type="match status" value="1"/>
</dbReference>
<comment type="caution">
    <text evidence="9">The sequence shown here is derived from an EMBL/GenBank/DDBJ whole genome shotgun (WGS) entry which is preliminary data.</text>
</comment>
<keyword evidence="5 7" id="KW-1133">Transmembrane helix</keyword>
<feature type="transmembrane region" description="Helical" evidence="7">
    <location>
        <begin position="315"/>
        <end position="340"/>
    </location>
</feature>
<dbReference type="GO" id="GO:0005886">
    <property type="term" value="C:plasma membrane"/>
    <property type="evidence" value="ECO:0007669"/>
    <property type="project" value="UniProtKB-SubCell"/>
</dbReference>
<dbReference type="PROSITE" id="PS50850">
    <property type="entry name" value="MFS"/>
    <property type="match status" value="1"/>
</dbReference>
<feature type="transmembrane region" description="Helical" evidence="7">
    <location>
        <begin position="85"/>
        <end position="103"/>
    </location>
</feature>
<dbReference type="AlphaFoldDB" id="A0AAN5XLR6"/>
<dbReference type="GO" id="GO:0022857">
    <property type="term" value="F:transmembrane transporter activity"/>
    <property type="evidence" value="ECO:0007669"/>
    <property type="project" value="InterPro"/>
</dbReference>
<evidence type="ECO:0000256" key="7">
    <source>
        <dbReference type="SAM" id="Phobius"/>
    </source>
</evidence>
<comment type="subcellular location">
    <subcellularLocation>
        <location evidence="1">Cell membrane</location>
        <topology evidence="1">Multi-pass membrane protein</topology>
    </subcellularLocation>
</comment>
<keyword evidence="2" id="KW-0813">Transport</keyword>
<evidence type="ECO:0000259" key="8">
    <source>
        <dbReference type="PROSITE" id="PS50850"/>
    </source>
</evidence>
<evidence type="ECO:0000256" key="6">
    <source>
        <dbReference type="ARBA" id="ARBA00023136"/>
    </source>
</evidence>
<evidence type="ECO:0000256" key="3">
    <source>
        <dbReference type="ARBA" id="ARBA00022475"/>
    </source>
</evidence>
<reference evidence="9 10" key="1">
    <citation type="submission" date="2019-10" db="EMBL/GenBank/DDBJ databases">
        <title>Bacillus from the desert of Cuatro Cinegas, Coahuila.</title>
        <authorList>
            <person name="Olmedo-Alvarez G."/>
            <person name="Saldana S."/>
            <person name="Barcelo D."/>
        </authorList>
    </citation>
    <scope>NUCLEOTIDE SEQUENCE [LARGE SCALE GENOMIC DNA]</scope>
    <source>
        <strain evidence="9 10">CH316_11T</strain>
    </source>
</reference>
<feature type="transmembrane region" description="Helical" evidence="7">
    <location>
        <begin position="380"/>
        <end position="400"/>
    </location>
</feature>
<evidence type="ECO:0000256" key="1">
    <source>
        <dbReference type="ARBA" id="ARBA00004651"/>
    </source>
</evidence>
<keyword evidence="4 7" id="KW-0812">Transmembrane</keyword>
<evidence type="ECO:0000313" key="10">
    <source>
        <dbReference type="Proteomes" id="UP000461739"/>
    </source>
</evidence>
<sequence>MAEKAVVKEVVKERLWTPSFLILWQGQFFSTLGDSIYSLALGFWVLSITGSTALMGTLMAASTLPGILISPFAGVLVDRYNRKKLLIITDVIRGCSIVLVALAAYMNLIAIWMVFVVAIVLSICGAIFRPGVNSSLPDMVPKSRITNASSALSMVLAGSTMIGNAAGGYLFQILGAPILFFLNGISYLVSGFSIGFIRIPKVERKNKQHFLRELRDGLLFVWNLKGLRFITIINAILNFFFNVAFVLLLPLFQKTSYLGASYYGIVMACFMCGAMAGFLFLSILKIPPHRKFIIFIISSIIMNVCLIFFPYQSDVIIMSLLAFVAGIFNSAVNALLMSSVQIATPQEMRGKVLAFVGMVTQGLAPFAMALGGVLGDFLPLKTIISTSFLIIFVLITPFLFNKSLKKFINSNSTLTP</sequence>
<feature type="transmembrane region" description="Helical" evidence="7">
    <location>
        <begin position="352"/>
        <end position="374"/>
    </location>
</feature>
<evidence type="ECO:0000313" key="9">
    <source>
        <dbReference type="EMBL" id="KAB2447914.1"/>
    </source>
</evidence>
<dbReference type="EMBL" id="WBPI01000021">
    <property type="protein sequence ID" value="KAB2447914.1"/>
    <property type="molecule type" value="Genomic_DNA"/>
</dbReference>